<evidence type="ECO:0000313" key="11">
    <source>
        <dbReference type="Proteomes" id="UP000314294"/>
    </source>
</evidence>
<comment type="caution">
    <text evidence="10">The sequence shown here is derived from an EMBL/GenBank/DDBJ whole genome shotgun (WGS) entry which is preliminary data.</text>
</comment>
<keyword evidence="6" id="KW-1133">Transmembrane helix</keyword>
<comment type="subcellular location">
    <subcellularLocation>
        <location evidence="1 9">Mitochondrion inner membrane</location>
        <topology evidence="1 9">Single-pass membrane protein</topology>
    </subcellularLocation>
</comment>
<evidence type="ECO:0000256" key="5">
    <source>
        <dbReference type="ARBA" id="ARBA00022792"/>
    </source>
</evidence>
<evidence type="ECO:0000256" key="4">
    <source>
        <dbReference type="ARBA" id="ARBA00022692"/>
    </source>
</evidence>
<dbReference type="PANTHER" id="PTHR31816:SF3">
    <property type="entry name" value="MICOS COMPLEX SUBUNIT MIC13"/>
    <property type="match status" value="1"/>
</dbReference>
<keyword evidence="7 9" id="KW-0496">Mitochondrion</keyword>
<dbReference type="PANTHER" id="PTHR31816">
    <property type="entry name" value="MICOS COMPLEX SUBUNIT MIC13"/>
    <property type="match status" value="1"/>
</dbReference>
<evidence type="ECO:0000256" key="3">
    <source>
        <dbReference type="ARBA" id="ARBA00018172"/>
    </source>
</evidence>
<keyword evidence="4" id="KW-0812">Transmembrane</keyword>
<evidence type="ECO:0000313" key="10">
    <source>
        <dbReference type="EMBL" id="TNN64120.1"/>
    </source>
</evidence>
<keyword evidence="8" id="KW-0472">Membrane</keyword>
<comment type="similarity">
    <text evidence="2 9">Belongs to the MICOS complex subunit Mic13 family.</text>
</comment>
<comment type="subunit">
    <text evidence="9">Component of the mitochondrial contact site and cristae organizing system (MICOS) complex.</text>
</comment>
<keyword evidence="11" id="KW-1185">Reference proteome</keyword>
<dbReference type="AlphaFoldDB" id="A0A4Z2HEZ2"/>
<evidence type="ECO:0000256" key="9">
    <source>
        <dbReference type="RuleBase" id="RU363009"/>
    </source>
</evidence>
<evidence type="ECO:0000256" key="8">
    <source>
        <dbReference type="ARBA" id="ARBA00023136"/>
    </source>
</evidence>
<dbReference type="Pfam" id="PF15884">
    <property type="entry name" value="QIL1"/>
    <property type="match status" value="1"/>
</dbReference>
<evidence type="ECO:0000256" key="6">
    <source>
        <dbReference type="ARBA" id="ARBA00022989"/>
    </source>
</evidence>
<evidence type="ECO:0000256" key="1">
    <source>
        <dbReference type="ARBA" id="ARBA00004434"/>
    </source>
</evidence>
<evidence type="ECO:0000256" key="2">
    <source>
        <dbReference type="ARBA" id="ARBA00006771"/>
    </source>
</evidence>
<dbReference type="OrthoDB" id="5948578at2759"/>
<organism evidence="10 11">
    <name type="scientific">Liparis tanakae</name>
    <name type="common">Tanaka's snailfish</name>
    <dbReference type="NCBI Taxonomy" id="230148"/>
    <lineage>
        <taxon>Eukaryota</taxon>
        <taxon>Metazoa</taxon>
        <taxon>Chordata</taxon>
        <taxon>Craniata</taxon>
        <taxon>Vertebrata</taxon>
        <taxon>Euteleostomi</taxon>
        <taxon>Actinopterygii</taxon>
        <taxon>Neopterygii</taxon>
        <taxon>Teleostei</taxon>
        <taxon>Neoteleostei</taxon>
        <taxon>Acanthomorphata</taxon>
        <taxon>Eupercaria</taxon>
        <taxon>Perciformes</taxon>
        <taxon>Cottioidei</taxon>
        <taxon>Cottales</taxon>
        <taxon>Liparidae</taxon>
        <taxon>Liparis</taxon>
    </lineage>
</organism>
<dbReference type="GO" id="GO:0061617">
    <property type="term" value="C:MICOS complex"/>
    <property type="evidence" value="ECO:0007669"/>
    <property type="project" value="UniProtKB-UniRule"/>
</dbReference>
<reference evidence="10 11" key="1">
    <citation type="submission" date="2019-03" db="EMBL/GenBank/DDBJ databases">
        <title>First draft genome of Liparis tanakae, snailfish: a comprehensive survey of snailfish specific genes.</title>
        <authorList>
            <person name="Kim W."/>
            <person name="Song I."/>
            <person name="Jeong J.-H."/>
            <person name="Kim D."/>
            <person name="Kim S."/>
            <person name="Ryu S."/>
            <person name="Song J.Y."/>
            <person name="Lee S.K."/>
        </authorList>
    </citation>
    <scope>NUCLEOTIDE SEQUENCE [LARGE SCALE GENOMIC DNA]</scope>
    <source>
        <tissue evidence="10">Muscle</tissue>
    </source>
</reference>
<dbReference type="InterPro" id="IPR026769">
    <property type="entry name" value="Mic13"/>
</dbReference>
<sequence>MVYIPDCHAAPEAGMWYVTSSLSRPAFTRASPRRPLEQQHRYCQGETTPLCTMAAKILPVLKLATKVTIGGGAVYVAWDSGLLGSSEQGSAALQKAAAAIPPAIEEWMKYFGMETQLPTMPKVEFSPVQAWNSGVRQSISSLSEAPTNATKYTNQGLQYLKDLTK</sequence>
<comment type="function">
    <text evidence="9">Component of the MICOS complex, a large protein complex of the mitochondrial inner membrane that plays crucial roles in the maintenance of crista junctions, inner membrane architecture, and formation of contact sites to the outer membrane.</text>
</comment>
<dbReference type="GO" id="GO:0042407">
    <property type="term" value="P:cristae formation"/>
    <property type="evidence" value="ECO:0007669"/>
    <property type="project" value="TreeGrafter"/>
</dbReference>
<name>A0A4Z2HEZ2_9TELE</name>
<dbReference type="EMBL" id="SRLO01000258">
    <property type="protein sequence ID" value="TNN64120.1"/>
    <property type="molecule type" value="Genomic_DNA"/>
</dbReference>
<dbReference type="Proteomes" id="UP000314294">
    <property type="component" value="Unassembled WGS sequence"/>
</dbReference>
<evidence type="ECO:0000256" key="7">
    <source>
        <dbReference type="ARBA" id="ARBA00023128"/>
    </source>
</evidence>
<protein>
    <recommendedName>
        <fullName evidence="3 9">MICOS complex subunit MIC13</fullName>
    </recommendedName>
</protein>
<accession>A0A4Z2HEZ2</accession>
<keyword evidence="5 9" id="KW-0999">Mitochondrion inner membrane</keyword>
<gene>
    <name evidence="10" type="primary">mic13</name>
    <name evidence="10" type="ORF">EYF80_025618</name>
</gene>
<dbReference type="GO" id="GO:0044284">
    <property type="term" value="C:mitochondrial crista junction"/>
    <property type="evidence" value="ECO:0007669"/>
    <property type="project" value="TreeGrafter"/>
</dbReference>
<proteinExistence type="inferred from homology"/>